<dbReference type="EMBL" id="QSCS01000042">
    <property type="protein sequence ID" value="RGY22119.1"/>
    <property type="molecule type" value="Genomic_DNA"/>
</dbReference>
<dbReference type="AlphaFoldDB" id="A0A174U0Z1"/>
<dbReference type="EMBL" id="QRUO01000020">
    <property type="protein sequence ID" value="RGR67744.1"/>
    <property type="molecule type" value="Genomic_DNA"/>
</dbReference>
<evidence type="ECO:0000313" key="16">
    <source>
        <dbReference type="Proteomes" id="UP000095725"/>
    </source>
</evidence>
<evidence type="ECO:0000313" key="18">
    <source>
        <dbReference type="Proteomes" id="UP000284205"/>
    </source>
</evidence>
<dbReference type="Gene3D" id="3.90.780.10">
    <property type="entry name" value="5'-Nucleotidase, C-terminal domain"/>
    <property type="match status" value="1"/>
</dbReference>
<dbReference type="PANTHER" id="PTHR11575:SF24">
    <property type="entry name" value="5'-NUCLEOTIDASE"/>
    <property type="match status" value="1"/>
</dbReference>
<evidence type="ECO:0000313" key="10">
    <source>
        <dbReference type="EMBL" id="RGR67744.1"/>
    </source>
</evidence>
<dbReference type="EMBL" id="VVYP01000023">
    <property type="protein sequence ID" value="KAA5461075.1"/>
    <property type="molecule type" value="Genomic_DNA"/>
</dbReference>
<dbReference type="STRING" id="47678.ERS852494_04084"/>
<dbReference type="InterPro" id="IPR036907">
    <property type="entry name" value="5'-Nucleotdase_C_sf"/>
</dbReference>
<dbReference type="Proteomes" id="UP000368418">
    <property type="component" value="Unassembled WGS sequence"/>
</dbReference>
<dbReference type="EMBL" id="CP103166">
    <property type="protein sequence ID" value="UVQ96990.1"/>
    <property type="molecule type" value="Genomic_DNA"/>
</dbReference>
<dbReference type="Pfam" id="PF02872">
    <property type="entry name" value="5_nucleotid_C"/>
    <property type="match status" value="1"/>
</dbReference>
<evidence type="ECO:0000313" key="13">
    <source>
        <dbReference type="EMBL" id="RHH83712.1"/>
    </source>
</evidence>
<evidence type="ECO:0000259" key="2">
    <source>
        <dbReference type="Pfam" id="PF02872"/>
    </source>
</evidence>
<evidence type="ECO:0000313" key="20">
    <source>
        <dbReference type="Proteomes" id="UP000284689"/>
    </source>
</evidence>
<dbReference type="GeneID" id="75111399"/>
<dbReference type="EC" id="3.1.31.-" evidence="4"/>
<dbReference type="Proteomes" id="UP000284689">
    <property type="component" value="Unassembled WGS sequence"/>
</dbReference>
<dbReference type="EMBL" id="JAUONL010000033">
    <property type="protein sequence ID" value="MDO6360237.1"/>
    <property type="molecule type" value="Genomic_DNA"/>
</dbReference>
<dbReference type="RefSeq" id="WP_005675580.1">
    <property type="nucleotide sequence ID" value="NZ_CABMOQ010000025.1"/>
</dbReference>
<dbReference type="EMBL" id="VVYJ01000017">
    <property type="protein sequence ID" value="KAA5471515.1"/>
    <property type="molecule type" value="Genomic_DNA"/>
</dbReference>
<evidence type="ECO:0000313" key="11">
    <source>
        <dbReference type="EMBL" id="RGY22119.1"/>
    </source>
</evidence>
<evidence type="ECO:0000313" key="17">
    <source>
        <dbReference type="Proteomes" id="UP000283512"/>
    </source>
</evidence>
<name>A0A174U0Z1_9BACE</name>
<feature type="signal peptide" evidence="1">
    <location>
        <begin position="1"/>
        <end position="26"/>
    </location>
</feature>
<reference evidence="14" key="4">
    <citation type="submission" date="2022-08" db="EMBL/GenBank/DDBJ databases">
        <title>Genome Sequencing of Bacteroides fragilis Group Isolates with Nanopore Technology.</title>
        <authorList>
            <person name="Tisza M.J."/>
            <person name="Smith D."/>
            <person name="Dekker J.P."/>
        </authorList>
    </citation>
    <scope>NUCLEOTIDE SEQUENCE</scope>
    <source>
        <strain evidence="14">BFG-474</strain>
    </source>
</reference>
<feature type="domain" description="5'-Nucleotidase C-terminal" evidence="2">
    <location>
        <begin position="76"/>
        <end position="218"/>
    </location>
</feature>
<dbReference type="EMBL" id="VVYD01000034">
    <property type="protein sequence ID" value="KAA5493509.1"/>
    <property type="molecule type" value="Genomic_DNA"/>
</dbReference>
<evidence type="ECO:0000313" key="3">
    <source>
        <dbReference type="EMBL" id="CUQ11165.1"/>
    </source>
</evidence>
<dbReference type="Proteomes" id="UP000427825">
    <property type="component" value="Unassembled WGS sequence"/>
</dbReference>
<dbReference type="PRINTS" id="PR01607">
    <property type="entry name" value="APYRASEFAMLY"/>
</dbReference>
<dbReference type="PANTHER" id="PTHR11575">
    <property type="entry name" value="5'-NUCLEOTIDASE-RELATED"/>
    <property type="match status" value="1"/>
</dbReference>
<dbReference type="EC" id="3.1.3.5" evidence="9"/>
<dbReference type="EMBL" id="CZBL01000006">
    <property type="protein sequence ID" value="CUQ11165.1"/>
    <property type="molecule type" value="Genomic_DNA"/>
</dbReference>
<keyword evidence="4" id="KW-0378">Hydrolase</keyword>
<dbReference type="KEGG" id="bcac:CGC64_01125"/>
<reference evidence="9" key="5">
    <citation type="submission" date="2023-07" db="EMBL/GenBank/DDBJ databases">
        <title>Whole Genome Sequencing of Colonoscopy isolates.</title>
        <authorList>
            <person name="Surve S.V."/>
            <person name="Valls R.A."/>
            <person name="Barrak K.E."/>
            <person name="Gardner T.B."/>
            <person name="O'Toole G.A."/>
        </authorList>
    </citation>
    <scope>NUCLEOTIDE SEQUENCE</scope>
    <source>
        <strain evidence="9">GP0119</strain>
    </source>
</reference>
<dbReference type="EMBL" id="QRKD01000058">
    <property type="protein sequence ID" value="RHH83712.1"/>
    <property type="molecule type" value="Genomic_DNA"/>
</dbReference>
<evidence type="ECO:0000313" key="9">
    <source>
        <dbReference type="EMBL" id="MDO6360237.1"/>
    </source>
</evidence>
<evidence type="ECO:0000313" key="14">
    <source>
        <dbReference type="EMBL" id="UVQ96990.1"/>
    </source>
</evidence>
<dbReference type="SUPFAM" id="SSF55816">
    <property type="entry name" value="5'-nucleotidase (syn. UDP-sugar hydrolase), C-terminal domain"/>
    <property type="match status" value="1"/>
</dbReference>
<evidence type="ECO:0000313" key="21">
    <source>
        <dbReference type="Proteomes" id="UP000368418"/>
    </source>
</evidence>
<accession>A0A174U0Z1</accession>
<evidence type="ECO:0000313" key="4">
    <source>
        <dbReference type="EMBL" id="CUQ14381.1"/>
    </source>
</evidence>
<dbReference type="Proteomes" id="UP000475905">
    <property type="component" value="Unassembled WGS sequence"/>
</dbReference>
<gene>
    <name evidence="4" type="primary">yhcR</name>
    <name evidence="13" type="ORF">DW190_22465</name>
    <name evidence="12" type="ORF">DW794_18095</name>
    <name evidence="10" type="ORF">DWY26_17590</name>
    <name evidence="11" type="ORF">DXA49_19950</name>
    <name evidence="4" type="ORF">ERS852494_04084</name>
    <name evidence="3" type="ORF">ERS852558_01869</name>
    <name evidence="8" type="ORF">F2Y31_21715</name>
    <name evidence="7" type="ORF">F2Y35_20240</name>
    <name evidence="5" type="ORF">F2Y36_16825</name>
    <name evidence="6" type="ORF">F2Y39_20775</name>
    <name evidence="14" type="ORF">NXW23_00875</name>
    <name evidence="9" type="ORF">Q4469_21580</name>
</gene>
<reference evidence="21 22" key="3">
    <citation type="journal article" date="2019" name="Nat. Med.">
        <title>A library of human gut bacterial isolates paired with longitudinal multiomics data enables mechanistic microbiome research.</title>
        <authorList>
            <person name="Poyet M."/>
            <person name="Groussin M."/>
            <person name="Gibbons S.M."/>
            <person name="Avila-Pacheco J."/>
            <person name="Jiang X."/>
            <person name="Kearney S.M."/>
            <person name="Perrotta A.R."/>
            <person name="Berdy B."/>
            <person name="Zhao S."/>
            <person name="Lieberman T.D."/>
            <person name="Swanson P.K."/>
            <person name="Smith M."/>
            <person name="Roesemann S."/>
            <person name="Alexander J.E."/>
            <person name="Rich S.A."/>
            <person name="Livny J."/>
            <person name="Vlamakis H."/>
            <person name="Clish C."/>
            <person name="Bullock K."/>
            <person name="Deik A."/>
            <person name="Scott J."/>
            <person name="Pierce K.A."/>
            <person name="Xavier R.J."/>
            <person name="Alm E.J."/>
        </authorList>
    </citation>
    <scope>NUCLEOTIDE SEQUENCE [LARGE SCALE GENOMIC DNA]</scope>
    <source>
        <strain evidence="8 21">BIOML-A19</strain>
        <strain evidence="7 24">BIOML-A21</strain>
        <strain evidence="6 22">BIOML-A25</strain>
        <strain evidence="5 23">BIOML-A31</strain>
    </source>
</reference>
<dbReference type="Proteomes" id="UP000284431">
    <property type="component" value="Unassembled WGS sequence"/>
</dbReference>
<dbReference type="EMBL" id="QSJD01000038">
    <property type="protein sequence ID" value="RHD44086.1"/>
    <property type="molecule type" value="Genomic_DNA"/>
</dbReference>
<reference evidence="17 18" key="2">
    <citation type="submission" date="2018-08" db="EMBL/GenBank/DDBJ databases">
        <title>A genome reference for cultivated species of the human gut microbiota.</title>
        <authorList>
            <person name="Zou Y."/>
            <person name="Xue W."/>
            <person name="Luo G."/>
        </authorList>
    </citation>
    <scope>NUCLEOTIDE SEQUENCE [LARGE SCALE GENOMIC DNA]</scope>
    <source>
        <strain evidence="10 18">AF24-29LB</strain>
        <strain evidence="13 17">AM16-49B</strain>
        <strain evidence="12 20">AM31-16AC</strain>
        <strain evidence="11 19">OF02-6LB</strain>
    </source>
</reference>
<evidence type="ECO:0000313" key="22">
    <source>
        <dbReference type="Proteomes" id="UP000427825"/>
    </source>
</evidence>
<sequence length="261" mass="28454">MKRTYVKLLTVAGLTGCFLFTSCRSAQETTARYEISKVEGNMITIDSTWDANPDKKATTVLKPYKDKVDAMMYEVIGTSEMKMDKGTPESLLSNLVASVLQEAAAQVLGKPADMGLVNMGGLRNILPKGDITVGAVFEILPFENSLCVLTMKGTDMKRLFKAIASLHGEGVSGIRLEINKKGELLNATIGGKPVVDDQLYTVATIDYLADGNGRMDAFLQAEKRECPEDATLRGLFLDYVRKQTAEGKIITSKLDGRITVK</sequence>
<evidence type="ECO:0000313" key="23">
    <source>
        <dbReference type="Proteomes" id="UP000475905"/>
    </source>
</evidence>
<dbReference type="EMBL" id="CZAI01000013">
    <property type="protein sequence ID" value="CUQ14381.1"/>
    <property type="molecule type" value="Genomic_DNA"/>
</dbReference>
<evidence type="ECO:0000313" key="5">
    <source>
        <dbReference type="EMBL" id="KAA5461075.1"/>
    </source>
</evidence>
<dbReference type="InterPro" id="IPR006179">
    <property type="entry name" value="5_nucleotidase/apyrase"/>
</dbReference>
<dbReference type="GO" id="GO:0009166">
    <property type="term" value="P:nucleotide catabolic process"/>
    <property type="evidence" value="ECO:0007669"/>
    <property type="project" value="InterPro"/>
</dbReference>
<dbReference type="EMBL" id="VVYF01000024">
    <property type="protein sequence ID" value="KAA5487094.1"/>
    <property type="molecule type" value="Genomic_DNA"/>
</dbReference>
<dbReference type="GO" id="GO:0008253">
    <property type="term" value="F:5'-nucleotidase activity"/>
    <property type="evidence" value="ECO:0007669"/>
    <property type="project" value="UniProtKB-EC"/>
</dbReference>
<dbReference type="Proteomes" id="UP001170023">
    <property type="component" value="Unassembled WGS sequence"/>
</dbReference>
<evidence type="ECO:0000313" key="12">
    <source>
        <dbReference type="EMBL" id="RHD44086.1"/>
    </source>
</evidence>
<evidence type="ECO:0000313" key="19">
    <source>
        <dbReference type="Proteomes" id="UP000284431"/>
    </source>
</evidence>
<evidence type="ECO:0000313" key="6">
    <source>
        <dbReference type="EMBL" id="KAA5471515.1"/>
    </source>
</evidence>
<dbReference type="PROSITE" id="PS51257">
    <property type="entry name" value="PROKAR_LIPOPROTEIN"/>
    <property type="match status" value="1"/>
</dbReference>
<proteinExistence type="predicted"/>
<protein>
    <submittedName>
        <fullName evidence="5 14">5'-nucleotidase</fullName>
        <ecNumber evidence="9">3.1.3.5</ecNumber>
    </submittedName>
    <submittedName>
        <fullName evidence="4">5'-nucleotidase/2',3'-cyclic phosphodiesterase and related esterases</fullName>
        <ecNumber evidence="4">3.1.31.-</ecNumber>
    </submittedName>
</protein>
<keyword evidence="1" id="KW-0732">Signal</keyword>
<evidence type="ECO:0000313" key="8">
    <source>
        <dbReference type="EMBL" id="KAA5493509.1"/>
    </source>
</evidence>
<evidence type="ECO:0000313" key="15">
    <source>
        <dbReference type="Proteomes" id="UP000095657"/>
    </source>
</evidence>
<dbReference type="Proteomes" id="UP000095657">
    <property type="component" value="Unassembled WGS sequence"/>
</dbReference>
<evidence type="ECO:0000313" key="7">
    <source>
        <dbReference type="EMBL" id="KAA5487094.1"/>
    </source>
</evidence>
<dbReference type="Proteomes" id="UP000095725">
    <property type="component" value="Unassembled WGS sequence"/>
</dbReference>
<dbReference type="Proteomes" id="UP000284205">
    <property type="component" value="Unassembled WGS sequence"/>
</dbReference>
<evidence type="ECO:0000256" key="1">
    <source>
        <dbReference type="SAM" id="SignalP"/>
    </source>
</evidence>
<dbReference type="Proteomes" id="UP000283512">
    <property type="component" value="Unassembled WGS sequence"/>
</dbReference>
<feature type="chain" id="PRO_5015052358" evidence="1">
    <location>
        <begin position="27"/>
        <end position="261"/>
    </location>
</feature>
<reference evidence="15 16" key="1">
    <citation type="submission" date="2015-09" db="EMBL/GenBank/DDBJ databases">
        <authorList>
            <consortium name="Pathogen Informatics"/>
        </authorList>
    </citation>
    <scope>NUCLEOTIDE SEQUENCE [LARGE SCALE GENOMIC DNA]</scope>
    <source>
        <strain evidence="4 15">2789STDY5834880</strain>
        <strain evidence="3 16">2789STDY5834946</strain>
    </source>
</reference>
<dbReference type="Proteomes" id="UP000491168">
    <property type="component" value="Unassembled WGS sequence"/>
</dbReference>
<dbReference type="InterPro" id="IPR008334">
    <property type="entry name" value="5'-Nucleotdase_C"/>
</dbReference>
<evidence type="ECO:0000313" key="24">
    <source>
        <dbReference type="Proteomes" id="UP000491168"/>
    </source>
</evidence>
<dbReference type="Proteomes" id="UP001060260">
    <property type="component" value="Chromosome"/>
</dbReference>
<organism evidence="4 15">
    <name type="scientific">Bacteroides caccae</name>
    <dbReference type="NCBI Taxonomy" id="47678"/>
    <lineage>
        <taxon>Bacteria</taxon>
        <taxon>Pseudomonadati</taxon>
        <taxon>Bacteroidota</taxon>
        <taxon>Bacteroidia</taxon>
        <taxon>Bacteroidales</taxon>
        <taxon>Bacteroidaceae</taxon>
        <taxon>Bacteroides</taxon>
    </lineage>
</organism>